<keyword evidence="6 7" id="KW-0472">Membrane</keyword>
<keyword evidence="5 7" id="KW-1133">Transmembrane helix</keyword>
<evidence type="ECO:0000313" key="10">
    <source>
        <dbReference type="Proteomes" id="UP000010475"/>
    </source>
</evidence>
<dbReference type="Proteomes" id="UP000010475">
    <property type="component" value="Chromosome"/>
</dbReference>
<dbReference type="InterPro" id="IPR017475">
    <property type="entry name" value="EPS_sugar_tfrase"/>
</dbReference>
<evidence type="ECO:0000256" key="7">
    <source>
        <dbReference type="SAM" id="Phobius"/>
    </source>
</evidence>
<dbReference type="NCBIfam" id="TIGR03025">
    <property type="entry name" value="EPS_sugtrans"/>
    <property type="match status" value="1"/>
</dbReference>
<feature type="transmembrane region" description="Helical" evidence="7">
    <location>
        <begin position="72"/>
        <end position="91"/>
    </location>
</feature>
<dbReference type="InterPro" id="IPR003362">
    <property type="entry name" value="Bact_transf"/>
</dbReference>
<proteinExistence type="inferred from homology"/>
<accession>K9X2X5</accession>
<dbReference type="PANTHER" id="PTHR30576:SF10">
    <property type="entry name" value="SLL5057 PROTEIN"/>
    <property type="match status" value="1"/>
</dbReference>
<sequence length="480" mass="55588">MDYTSIFSTHLSEASLDLRAPEFARVRKGGWWLRLITLISVDFTFLLIGWGITEYYSMSSMNYIWDTTSGYLPLLVTIFIQIAALVIQGNYQPGTKRCDYLNIIKTLTFAHGLIISVSFTYKPIMGLTRSSLLLSWLLSLSLICIARLCIEIILNYLRKQKILGLNHVFIIADQEEAEQIFNVIQRESYYTILGTADAQSLDRSYRQQTLENLNQLRITEVFISWNAIRNRLFICWLFQAFGITVHIIPMELKPIYRDIKSHRIGGMNCLSMYCPILTGKDFWIKRSLDFCCAAGFLLLFFPVYAVIAIAIKLDSPGSIFYQQIRIGLRGKAFKVWKFRTMRSDAEKLQKELEALNEVKDGIIFKIKDDPRITRVGKFLRRYSLDELPQLFNVLVGEMSLVGPRPLPIRDVEKFLERHFLRQEVLPGVTGLWQVSGRSNILDFEQVMKLDLNYIENWSIWLDFQILVKTVSVVLKKEGAY</sequence>
<dbReference type="AlphaFoldDB" id="K9X2X5"/>
<feature type="transmembrane region" description="Helical" evidence="7">
    <location>
        <begin position="133"/>
        <end position="157"/>
    </location>
</feature>
<dbReference type="GO" id="GO:0016780">
    <property type="term" value="F:phosphotransferase activity, for other substituted phosphate groups"/>
    <property type="evidence" value="ECO:0007669"/>
    <property type="project" value="TreeGrafter"/>
</dbReference>
<dbReference type="KEGG" id="csg:Cylst_4318"/>
<dbReference type="OrthoDB" id="467691at2"/>
<evidence type="ECO:0000256" key="5">
    <source>
        <dbReference type="ARBA" id="ARBA00022989"/>
    </source>
</evidence>
<dbReference type="HOGENOM" id="CLU_024920_3_4_3"/>
<dbReference type="eggNOG" id="COG2148">
    <property type="taxonomic scope" value="Bacteria"/>
</dbReference>
<protein>
    <submittedName>
        <fullName evidence="9">Exopolysaccharide biosynthesis polyprenyl glycosylphosphotransferase</fullName>
    </submittedName>
</protein>
<feature type="transmembrane region" description="Helical" evidence="7">
    <location>
        <begin position="290"/>
        <end position="311"/>
    </location>
</feature>
<feature type="transmembrane region" description="Helical" evidence="7">
    <location>
        <begin position="103"/>
        <end position="121"/>
    </location>
</feature>
<name>K9X2X5_9NOST</name>
<dbReference type="GO" id="GO:0016020">
    <property type="term" value="C:membrane"/>
    <property type="evidence" value="ECO:0007669"/>
    <property type="project" value="UniProtKB-SubCell"/>
</dbReference>
<feature type="transmembrane region" description="Helical" evidence="7">
    <location>
        <begin position="31"/>
        <end position="52"/>
    </location>
</feature>
<dbReference type="RefSeq" id="WP_015209653.1">
    <property type="nucleotide sequence ID" value="NC_019757.1"/>
</dbReference>
<dbReference type="PATRIC" id="fig|56107.3.peg.4736"/>
<evidence type="ECO:0000256" key="1">
    <source>
        <dbReference type="ARBA" id="ARBA00004141"/>
    </source>
</evidence>
<keyword evidence="10" id="KW-1185">Reference proteome</keyword>
<evidence type="ECO:0000313" key="9">
    <source>
        <dbReference type="EMBL" id="AFZ26411.1"/>
    </source>
</evidence>
<comment type="subcellular location">
    <subcellularLocation>
        <location evidence="1">Membrane</location>
        <topology evidence="1">Multi-pass membrane protein</topology>
    </subcellularLocation>
</comment>
<evidence type="ECO:0000256" key="4">
    <source>
        <dbReference type="ARBA" id="ARBA00022692"/>
    </source>
</evidence>
<gene>
    <name evidence="9" type="ORF">Cylst_4318</name>
</gene>
<dbReference type="EMBL" id="CP003642">
    <property type="protein sequence ID" value="AFZ26411.1"/>
    <property type="molecule type" value="Genomic_DNA"/>
</dbReference>
<evidence type="ECO:0000256" key="6">
    <source>
        <dbReference type="ARBA" id="ARBA00023136"/>
    </source>
</evidence>
<dbReference type="PANTHER" id="PTHR30576">
    <property type="entry name" value="COLANIC BIOSYNTHESIS UDP-GLUCOSE LIPID CARRIER TRANSFERASE"/>
    <property type="match status" value="1"/>
</dbReference>
<dbReference type="STRING" id="56107.Cylst_4318"/>
<evidence type="ECO:0000259" key="8">
    <source>
        <dbReference type="Pfam" id="PF02397"/>
    </source>
</evidence>
<comment type="similarity">
    <text evidence="2">Belongs to the bacterial sugar transferase family.</text>
</comment>
<evidence type="ECO:0000256" key="2">
    <source>
        <dbReference type="ARBA" id="ARBA00006464"/>
    </source>
</evidence>
<dbReference type="Pfam" id="PF02397">
    <property type="entry name" value="Bac_transf"/>
    <property type="match status" value="1"/>
</dbReference>
<feature type="domain" description="Bacterial sugar transferase" evidence="8">
    <location>
        <begin position="285"/>
        <end position="475"/>
    </location>
</feature>
<evidence type="ECO:0000256" key="3">
    <source>
        <dbReference type="ARBA" id="ARBA00022679"/>
    </source>
</evidence>
<reference evidence="9 10" key="1">
    <citation type="submission" date="2012-06" db="EMBL/GenBank/DDBJ databases">
        <title>Finished chromosome of genome of Cylindrospermum stagnale PCC 7417.</title>
        <authorList>
            <consortium name="US DOE Joint Genome Institute"/>
            <person name="Gugger M."/>
            <person name="Coursin T."/>
            <person name="Rippka R."/>
            <person name="Tandeau De Marsac N."/>
            <person name="Huntemann M."/>
            <person name="Wei C.-L."/>
            <person name="Han J."/>
            <person name="Detter J.C."/>
            <person name="Han C."/>
            <person name="Tapia R."/>
            <person name="Chen A."/>
            <person name="Kyrpides N."/>
            <person name="Mavromatis K."/>
            <person name="Markowitz V."/>
            <person name="Szeto E."/>
            <person name="Ivanova N."/>
            <person name="Pagani I."/>
            <person name="Pati A."/>
            <person name="Goodwin L."/>
            <person name="Nordberg H.P."/>
            <person name="Cantor M.N."/>
            <person name="Hua S.X."/>
            <person name="Woyke T."/>
            <person name="Kerfeld C.A."/>
        </authorList>
    </citation>
    <scope>NUCLEOTIDE SEQUENCE [LARGE SCALE GENOMIC DNA]</scope>
    <source>
        <strain evidence="9 10">PCC 7417</strain>
    </source>
</reference>
<keyword evidence="4 7" id="KW-0812">Transmembrane</keyword>
<keyword evidence="3 9" id="KW-0808">Transferase</keyword>
<organism evidence="9 10">
    <name type="scientific">Cylindrospermum stagnale PCC 7417</name>
    <dbReference type="NCBI Taxonomy" id="56107"/>
    <lineage>
        <taxon>Bacteria</taxon>
        <taxon>Bacillati</taxon>
        <taxon>Cyanobacteriota</taxon>
        <taxon>Cyanophyceae</taxon>
        <taxon>Nostocales</taxon>
        <taxon>Nostocaceae</taxon>
        <taxon>Cylindrospermum</taxon>
    </lineage>
</organism>